<organism evidence="6 7">
    <name type="scientific">Pseudopedobacter beijingensis</name>
    <dbReference type="NCBI Taxonomy" id="1207056"/>
    <lineage>
        <taxon>Bacteria</taxon>
        <taxon>Pseudomonadati</taxon>
        <taxon>Bacteroidota</taxon>
        <taxon>Sphingobacteriia</taxon>
        <taxon>Sphingobacteriales</taxon>
        <taxon>Sphingobacteriaceae</taxon>
        <taxon>Pseudopedobacter</taxon>
    </lineage>
</organism>
<dbReference type="HAMAP" id="MF_00201">
    <property type="entry name" value="RecO"/>
    <property type="match status" value="1"/>
</dbReference>
<name>A0ABW4IBF1_9SPHI</name>
<dbReference type="InterPro" id="IPR022572">
    <property type="entry name" value="DNA_rep/recomb_RecO_N"/>
</dbReference>
<evidence type="ECO:0000256" key="2">
    <source>
        <dbReference type="ARBA" id="ARBA00023172"/>
    </source>
</evidence>
<keyword evidence="2 4" id="KW-0233">DNA recombination</keyword>
<dbReference type="Proteomes" id="UP001597118">
    <property type="component" value="Unassembled WGS sequence"/>
</dbReference>
<dbReference type="PANTHER" id="PTHR33991">
    <property type="entry name" value="DNA REPAIR PROTEIN RECO"/>
    <property type="match status" value="1"/>
</dbReference>
<proteinExistence type="inferred from homology"/>
<evidence type="ECO:0000313" key="6">
    <source>
        <dbReference type="EMBL" id="MFD1629510.1"/>
    </source>
</evidence>
<dbReference type="SUPFAM" id="SSF57863">
    <property type="entry name" value="ArfGap/RecO-like zinc finger"/>
    <property type="match status" value="1"/>
</dbReference>
<evidence type="ECO:0000256" key="3">
    <source>
        <dbReference type="ARBA" id="ARBA00023204"/>
    </source>
</evidence>
<keyword evidence="1 4" id="KW-0227">DNA damage</keyword>
<evidence type="ECO:0000313" key="7">
    <source>
        <dbReference type="Proteomes" id="UP001597118"/>
    </source>
</evidence>
<evidence type="ECO:0000256" key="4">
    <source>
        <dbReference type="HAMAP-Rule" id="MF_00201"/>
    </source>
</evidence>
<dbReference type="PANTHER" id="PTHR33991:SF1">
    <property type="entry name" value="DNA REPAIR PROTEIN RECO"/>
    <property type="match status" value="1"/>
</dbReference>
<dbReference type="InterPro" id="IPR037278">
    <property type="entry name" value="ARFGAP/RecO"/>
</dbReference>
<keyword evidence="7" id="KW-1185">Reference proteome</keyword>
<comment type="caution">
    <text evidence="6">The sequence shown here is derived from an EMBL/GenBank/DDBJ whole genome shotgun (WGS) entry which is preliminary data.</text>
</comment>
<dbReference type="Pfam" id="PF11967">
    <property type="entry name" value="RecO_N"/>
    <property type="match status" value="1"/>
</dbReference>
<comment type="function">
    <text evidence="4">Involved in DNA repair and RecF pathway recombination.</text>
</comment>
<dbReference type="InterPro" id="IPR003717">
    <property type="entry name" value="RecO"/>
</dbReference>
<accession>A0ABW4IBF1</accession>
<keyword evidence="3 4" id="KW-0234">DNA repair</keyword>
<dbReference type="NCBIfam" id="TIGR00613">
    <property type="entry name" value="reco"/>
    <property type="match status" value="1"/>
</dbReference>
<dbReference type="RefSeq" id="WP_379661891.1">
    <property type="nucleotide sequence ID" value="NZ_JBHUDG010000005.1"/>
</dbReference>
<dbReference type="Gene3D" id="2.40.50.140">
    <property type="entry name" value="Nucleic acid-binding proteins"/>
    <property type="match status" value="1"/>
</dbReference>
<evidence type="ECO:0000259" key="5">
    <source>
        <dbReference type="Pfam" id="PF11967"/>
    </source>
</evidence>
<comment type="similarity">
    <text evidence="4">Belongs to the RecO family.</text>
</comment>
<dbReference type="InterPro" id="IPR012340">
    <property type="entry name" value="NA-bd_OB-fold"/>
</dbReference>
<reference evidence="7" key="1">
    <citation type="journal article" date="2019" name="Int. J. Syst. Evol. Microbiol.">
        <title>The Global Catalogue of Microorganisms (GCM) 10K type strain sequencing project: providing services to taxonomists for standard genome sequencing and annotation.</title>
        <authorList>
            <consortium name="The Broad Institute Genomics Platform"/>
            <consortium name="The Broad Institute Genome Sequencing Center for Infectious Disease"/>
            <person name="Wu L."/>
            <person name="Ma J."/>
        </authorList>
    </citation>
    <scope>NUCLEOTIDE SEQUENCE [LARGE SCALE GENOMIC DNA]</scope>
    <source>
        <strain evidence="7">CCUG 53762</strain>
    </source>
</reference>
<evidence type="ECO:0000256" key="1">
    <source>
        <dbReference type="ARBA" id="ARBA00022763"/>
    </source>
</evidence>
<dbReference type="EMBL" id="JBHUDG010000005">
    <property type="protein sequence ID" value="MFD1629510.1"/>
    <property type="molecule type" value="Genomic_DNA"/>
</dbReference>
<gene>
    <name evidence="4 6" type="primary">recO</name>
    <name evidence="6" type="ORF">ACFSAH_06455</name>
</gene>
<dbReference type="SUPFAM" id="SSF50249">
    <property type="entry name" value="Nucleic acid-binding proteins"/>
    <property type="match status" value="1"/>
</dbReference>
<feature type="domain" description="DNA replication/recombination mediator RecO N-terminal" evidence="5">
    <location>
        <begin position="1"/>
        <end position="76"/>
    </location>
</feature>
<protein>
    <recommendedName>
        <fullName evidence="4">DNA repair protein RecO</fullName>
    </recommendedName>
    <alternativeName>
        <fullName evidence="4">Recombination protein O</fullName>
    </alternativeName>
</protein>
<dbReference type="Pfam" id="PF02565">
    <property type="entry name" value="RecO_C"/>
    <property type="match status" value="1"/>
</dbReference>
<sequence length="241" mass="27760">MLHKTRGIVLRVTDYSESSVIVKIYTEKLGVQSYLVQGVKKPKAKIKMNMLQPLHLLDMVVYHKPNVGLQKISDARSFPILSDLPYNIVKSSIAIFLNEIIHKSVKEQIDDALLFEYIYSSVVLLDNTEESVSNFHLVFLMKLSRFLGFYPDVSYADTSSYFDLKEGAFVRYQPPHVFFIEPKYLSAFIEMLRLPLRDFGQWKIDAATRKYLLNSVLGYFSLHVDSFGVMKSQEILEEVLG</sequence>